<evidence type="ECO:0000256" key="1">
    <source>
        <dbReference type="ARBA" id="ARBA00005417"/>
    </source>
</evidence>
<dbReference type="InterPro" id="IPR050153">
    <property type="entry name" value="Metal_Ion_Import_ABC"/>
</dbReference>
<sequence length="210" mass="21569">MTAAAITFSGVTCRYGRRTAVDGVDLDVAAGEHVALTGANGSGKTTLLRAALGLYPTTTGSITVGGRPAVTGAEWARRRRDVAWVPQRLAPGRFPLLVDELLDSGGNPVAARAAAAQLDVAGLGSRPLHTLSGGQLQRVFLARALGAVAAGARALFADEPTAALDFHGQEQVAALLAALPVTVVVVSHDRAMSRACDRVAEMAAGKLRLV</sequence>
<evidence type="ECO:0000313" key="6">
    <source>
        <dbReference type="EMBL" id="NGM13562.1"/>
    </source>
</evidence>
<dbReference type="Pfam" id="PF00005">
    <property type="entry name" value="ABC_tran"/>
    <property type="match status" value="1"/>
</dbReference>
<dbReference type="RefSeq" id="WP_164447507.1">
    <property type="nucleotide sequence ID" value="NZ_SAIY01000004.1"/>
</dbReference>
<keyword evidence="3" id="KW-0547">Nucleotide-binding</keyword>
<dbReference type="SUPFAM" id="SSF52540">
    <property type="entry name" value="P-loop containing nucleoside triphosphate hydrolases"/>
    <property type="match status" value="1"/>
</dbReference>
<comment type="similarity">
    <text evidence="1">Belongs to the ABC transporter superfamily.</text>
</comment>
<dbReference type="Proteomes" id="UP000478148">
    <property type="component" value="Unassembled WGS sequence"/>
</dbReference>
<proteinExistence type="inferred from homology"/>
<keyword evidence="4 6" id="KW-0067">ATP-binding</keyword>
<comment type="caution">
    <text evidence="6">The sequence shown here is derived from an EMBL/GenBank/DDBJ whole genome shotgun (WGS) entry which is preliminary data.</text>
</comment>
<protein>
    <submittedName>
        <fullName evidence="6">ATP-binding cassette domain-containing protein</fullName>
    </submittedName>
</protein>
<dbReference type="InterPro" id="IPR027417">
    <property type="entry name" value="P-loop_NTPase"/>
</dbReference>
<evidence type="ECO:0000256" key="4">
    <source>
        <dbReference type="ARBA" id="ARBA00022840"/>
    </source>
</evidence>
<dbReference type="InterPro" id="IPR003593">
    <property type="entry name" value="AAA+_ATPase"/>
</dbReference>
<dbReference type="PANTHER" id="PTHR42734">
    <property type="entry name" value="METAL TRANSPORT SYSTEM ATP-BINDING PROTEIN TM_0124-RELATED"/>
    <property type="match status" value="1"/>
</dbReference>
<dbReference type="InterPro" id="IPR003439">
    <property type="entry name" value="ABC_transporter-like_ATP-bd"/>
</dbReference>
<accession>A0A6M1L0B2</accession>
<dbReference type="PROSITE" id="PS50893">
    <property type="entry name" value="ABC_TRANSPORTER_2"/>
    <property type="match status" value="1"/>
</dbReference>
<dbReference type="PROSITE" id="PS00211">
    <property type="entry name" value="ABC_TRANSPORTER_1"/>
    <property type="match status" value="1"/>
</dbReference>
<evidence type="ECO:0000256" key="2">
    <source>
        <dbReference type="ARBA" id="ARBA00022448"/>
    </source>
</evidence>
<evidence type="ECO:0000259" key="5">
    <source>
        <dbReference type="PROSITE" id="PS50893"/>
    </source>
</evidence>
<dbReference type="PANTHER" id="PTHR42734:SF17">
    <property type="entry name" value="METAL TRANSPORT SYSTEM ATP-BINDING PROTEIN TM_0124-RELATED"/>
    <property type="match status" value="1"/>
</dbReference>
<dbReference type="InterPro" id="IPR017871">
    <property type="entry name" value="ABC_transporter-like_CS"/>
</dbReference>
<dbReference type="Gene3D" id="3.40.50.300">
    <property type="entry name" value="P-loop containing nucleotide triphosphate hydrolases"/>
    <property type="match status" value="1"/>
</dbReference>
<dbReference type="SMART" id="SM00382">
    <property type="entry name" value="AAA"/>
    <property type="match status" value="1"/>
</dbReference>
<organism evidence="6 7">
    <name type="scientific">Verrucosispora sioxanthis</name>
    <dbReference type="NCBI Taxonomy" id="2499994"/>
    <lineage>
        <taxon>Bacteria</taxon>
        <taxon>Bacillati</taxon>
        <taxon>Actinomycetota</taxon>
        <taxon>Actinomycetes</taxon>
        <taxon>Micromonosporales</taxon>
        <taxon>Micromonosporaceae</taxon>
        <taxon>Micromonospora</taxon>
    </lineage>
</organism>
<reference evidence="6 7" key="1">
    <citation type="submission" date="2020-02" db="EMBL/GenBank/DDBJ databases">
        <title>Draft Genome Sequence of Verrucosispora sp. Strain CWR15, Isolated from Gulf of Mexico Sponge.</title>
        <authorList>
            <person name="Kennedy S.J."/>
            <person name="Cella E."/>
            <person name="Azarian T."/>
            <person name="Baker B.J."/>
            <person name="Shaw L.N."/>
        </authorList>
    </citation>
    <scope>NUCLEOTIDE SEQUENCE [LARGE SCALE GENOMIC DNA]</scope>
    <source>
        <strain evidence="6 7">CWR15</strain>
    </source>
</reference>
<keyword evidence="2" id="KW-0813">Transport</keyword>
<dbReference type="AlphaFoldDB" id="A0A6M1L0B2"/>
<keyword evidence="7" id="KW-1185">Reference proteome</keyword>
<dbReference type="GO" id="GO:0016887">
    <property type="term" value="F:ATP hydrolysis activity"/>
    <property type="evidence" value="ECO:0007669"/>
    <property type="project" value="InterPro"/>
</dbReference>
<dbReference type="EMBL" id="SAIY01000004">
    <property type="protein sequence ID" value="NGM13562.1"/>
    <property type="molecule type" value="Genomic_DNA"/>
</dbReference>
<dbReference type="GO" id="GO:0005524">
    <property type="term" value="F:ATP binding"/>
    <property type="evidence" value="ECO:0007669"/>
    <property type="project" value="UniProtKB-KW"/>
</dbReference>
<gene>
    <name evidence="6" type="ORF">ENC19_13270</name>
</gene>
<evidence type="ECO:0000256" key="3">
    <source>
        <dbReference type="ARBA" id="ARBA00022741"/>
    </source>
</evidence>
<feature type="domain" description="ABC transporter" evidence="5">
    <location>
        <begin position="6"/>
        <end position="210"/>
    </location>
</feature>
<name>A0A6M1L0B2_9ACTN</name>
<evidence type="ECO:0000313" key="7">
    <source>
        <dbReference type="Proteomes" id="UP000478148"/>
    </source>
</evidence>